<feature type="region of interest" description="Disordered" evidence="1">
    <location>
        <begin position="464"/>
        <end position="490"/>
    </location>
</feature>
<feature type="compositionally biased region" description="Gly residues" evidence="1">
    <location>
        <begin position="56"/>
        <end position="65"/>
    </location>
</feature>
<feature type="region of interest" description="Disordered" evidence="1">
    <location>
        <begin position="313"/>
        <end position="351"/>
    </location>
</feature>
<dbReference type="Proteomes" id="UP000198372">
    <property type="component" value="Unassembled WGS sequence"/>
</dbReference>
<evidence type="ECO:0000256" key="1">
    <source>
        <dbReference type="SAM" id="MobiDB-lite"/>
    </source>
</evidence>
<feature type="compositionally biased region" description="Polar residues" evidence="1">
    <location>
        <begin position="224"/>
        <end position="243"/>
    </location>
</feature>
<organism evidence="2 3">
    <name type="scientific">Microbotryum intermedium</name>
    <dbReference type="NCBI Taxonomy" id="269621"/>
    <lineage>
        <taxon>Eukaryota</taxon>
        <taxon>Fungi</taxon>
        <taxon>Dikarya</taxon>
        <taxon>Basidiomycota</taxon>
        <taxon>Pucciniomycotina</taxon>
        <taxon>Microbotryomycetes</taxon>
        <taxon>Microbotryales</taxon>
        <taxon>Microbotryaceae</taxon>
        <taxon>Microbotryum</taxon>
    </lineage>
</organism>
<feature type="compositionally biased region" description="Low complexity" evidence="1">
    <location>
        <begin position="33"/>
        <end position="55"/>
    </location>
</feature>
<dbReference type="AlphaFoldDB" id="A0A238FP29"/>
<feature type="region of interest" description="Disordered" evidence="1">
    <location>
        <begin position="384"/>
        <end position="403"/>
    </location>
</feature>
<feature type="compositionally biased region" description="Polar residues" evidence="1">
    <location>
        <begin position="741"/>
        <end position="751"/>
    </location>
</feature>
<sequence>MSMQLRLHAQALARASASTNTLDHHHQHRVLNGASTSSTSGGSNPQSSTAVNGSSGSTGVGGGTLAGSSSSNSTQQPSIVTASPFPVTALTIPTPHESGLTLTIEVYAPTGNRTHHVTSETLKGCVRISRPRLPEAAGLNDEGLGDDSADSSGVQTPKAPLVSMIKSLSIRFYTESRSLYWSLVDPNTVKSSSTSYGNGSTTTTSASSEKTSTSETTPELELRQSLQKASLGQGTKQLVSNPLQRIVSPDGKKTTKKLAASDKTSKKTKKKGSGSGNECHWSLDHEWARAVFSEVSLVSNGRLQQQAVFDPVAPNPALANDGGGSAGSSRKSKSKSRSKGSPSFNRLPAHSIPSIINNSDELVFPFRVMLPLDVSYDEWNRHRGASRSQHRHPRPAPPTCRDASDASVEWICEAICDLRSSSLTSPYSSVPTTPKRTSMEALSPITSLSLPGSVTFDTNGVVPSTMTNPDHLNMSQFDPQPDEDSDTSSFEEDLLNPIIDTCGFLLSKASRIVQRQVFPVMNADARLFNHDLGDAVMPSIAESERKALRHHAGKRIDGEDDLKRARWLKTIEIRSRMGGLYGTLSIEVRGGVIPILAFGLLLSIQSLAYLQLVTHKPFYLPRTNLRGSLNLFISYQQTQTRSFFGSSTFGSKNDLPTIKHVNLAVDYYSWTKGTRSAHFYLKRSSGNGKVRKEVTPLRRLKVPLDLPLSSCLSATLARAPSNASITTSSSASAPESDSSLPKPNSTTSSQNSYKLRIPFDLRNAQADFIENVAELVPSFKTANVEREYTISVSVRLDKDDVDYYIGVVPFQLTSGVAPLKEKELGGIDEGTEEEEEV</sequence>
<feature type="compositionally biased region" description="Low complexity" evidence="1">
    <location>
        <begin position="190"/>
        <end position="217"/>
    </location>
</feature>
<gene>
    <name evidence="2" type="ORF">BQ2448_7558</name>
</gene>
<feature type="compositionally biased region" description="Polar residues" evidence="1">
    <location>
        <begin position="464"/>
        <end position="478"/>
    </location>
</feature>
<proteinExistence type="predicted"/>
<accession>A0A238FP29</accession>
<dbReference type="EMBL" id="FMSP01000023">
    <property type="protein sequence ID" value="SCV74529.1"/>
    <property type="molecule type" value="Genomic_DNA"/>
</dbReference>
<evidence type="ECO:0000313" key="2">
    <source>
        <dbReference type="EMBL" id="SCV74529.1"/>
    </source>
</evidence>
<feature type="compositionally biased region" description="Acidic residues" evidence="1">
    <location>
        <begin position="480"/>
        <end position="490"/>
    </location>
</feature>
<keyword evidence="3" id="KW-1185">Reference proteome</keyword>
<feature type="region of interest" description="Disordered" evidence="1">
    <location>
        <begin position="134"/>
        <end position="156"/>
    </location>
</feature>
<feature type="compositionally biased region" description="Basic residues" evidence="1">
    <location>
        <begin position="384"/>
        <end position="394"/>
    </location>
</feature>
<dbReference type="OrthoDB" id="3165266at2759"/>
<evidence type="ECO:0000313" key="3">
    <source>
        <dbReference type="Proteomes" id="UP000198372"/>
    </source>
</evidence>
<name>A0A238FP29_9BASI</name>
<reference evidence="3" key="1">
    <citation type="submission" date="2016-09" db="EMBL/GenBank/DDBJ databases">
        <authorList>
            <person name="Jeantristanb JTB J.-T."/>
            <person name="Ricardo R."/>
        </authorList>
    </citation>
    <scope>NUCLEOTIDE SEQUENCE [LARGE SCALE GENOMIC DNA]</scope>
</reference>
<feature type="compositionally biased region" description="Low complexity" evidence="1">
    <location>
        <begin position="723"/>
        <end position="739"/>
    </location>
</feature>
<feature type="region of interest" description="Disordered" evidence="1">
    <location>
        <begin position="32"/>
        <end position="79"/>
    </location>
</feature>
<protein>
    <submittedName>
        <fullName evidence="2">BQ2448_7558 protein</fullName>
    </submittedName>
</protein>
<feature type="region of interest" description="Disordered" evidence="1">
    <location>
        <begin position="190"/>
        <end position="279"/>
    </location>
</feature>
<feature type="region of interest" description="Disordered" evidence="1">
    <location>
        <begin position="723"/>
        <end position="751"/>
    </location>
</feature>